<comment type="caution">
    <text evidence="3">The sequence shown here is derived from an EMBL/GenBank/DDBJ whole genome shotgun (WGS) entry which is preliminary data.</text>
</comment>
<dbReference type="Pfam" id="PF02958">
    <property type="entry name" value="EcKL"/>
    <property type="match status" value="1"/>
</dbReference>
<dbReference type="SMART" id="SM00587">
    <property type="entry name" value="CHK"/>
    <property type="match status" value="1"/>
</dbReference>
<evidence type="ECO:0000313" key="3">
    <source>
        <dbReference type="EMBL" id="KAG7174080.1"/>
    </source>
</evidence>
<dbReference type="InterPro" id="IPR015897">
    <property type="entry name" value="CHK_kinase-like"/>
</dbReference>
<evidence type="ECO:0000259" key="2">
    <source>
        <dbReference type="SMART" id="SM00587"/>
    </source>
</evidence>
<keyword evidence="4" id="KW-1185">Reference proteome</keyword>
<accession>A0A8J5N5Z1</accession>
<dbReference type="OrthoDB" id="191037at2759"/>
<feature type="compositionally biased region" description="Basic and acidic residues" evidence="1">
    <location>
        <begin position="114"/>
        <end position="130"/>
    </location>
</feature>
<dbReference type="EMBL" id="JAHLQT010007950">
    <property type="protein sequence ID" value="KAG7174080.1"/>
    <property type="molecule type" value="Genomic_DNA"/>
</dbReference>
<dbReference type="InterPro" id="IPR004119">
    <property type="entry name" value="EcKL"/>
</dbReference>
<gene>
    <name evidence="3" type="ORF">Hamer_G017805</name>
</gene>
<keyword evidence="3" id="KW-0418">Kinase</keyword>
<dbReference type="PANTHER" id="PTHR11012:SF30">
    <property type="entry name" value="PROTEIN KINASE-LIKE DOMAIN-CONTAINING"/>
    <property type="match status" value="1"/>
</dbReference>
<reference evidence="3" key="1">
    <citation type="journal article" date="2021" name="Sci. Adv.">
        <title>The American lobster genome reveals insights on longevity, neural, and immune adaptations.</title>
        <authorList>
            <person name="Polinski J.M."/>
            <person name="Zimin A.V."/>
            <person name="Clark K.F."/>
            <person name="Kohn A.B."/>
            <person name="Sadowski N."/>
            <person name="Timp W."/>
            <person name="Ptitsyn A."/>
            <person name="Khanna P."/>
            <person name="Romanova D.Y."/>
            <person name="Williams P."/>
            <person name="Greenwood S.J."/>
            <person name="Moroz L.L."/>
            <person name="Walt D.R."/>
            <person name="Bodnar A.G."/>
        </authorList>
    </citation>
    <scope>NUCLEOTIDE SEQUENCE</scope>
    <source>
        <strain evidence="3">GMGI-L3</strain>
    </source>
</reference>
<dbReference type="PANTHER" id="PTHR11012">
    <property type="entry name" value="PROTEIN KINASE-LIKE DOMAIN-CONTAINING"/>
    <property type="match status" value="1"/>
</dbReference>
<feature type="region of interest" description="Disordered" evidence="1">
    <location>
        <begin position="85"/>
        <end position="135"/>
    </location>
</feature>
<protein>
    <submittedName>
        <fullName evidence="3">Putative Ecdysteroid kinase-containing protein 11</fullName>
    </submittedName>
</protein>
<dbReference type="AlphaFoldDB" id="A0A8J5N5Z1"/>
<evidence type="ECO:0000256" key="1">
    <source>
        <dbReference type="SAM" id="MobiDB-lite"/>
    </source>
</evidence>
<name>A0A8J5N5Z1_HOMAM</name>
<dbReference type="Proteomes" id="UP000747542">
    <property type="component" value="Unassembled WGS sequence"/>
</dbReference>
<keyword evidence="3" id="KW-0808">Transferase</keyword>
<proteinExistence type="predicted"/>
<sequence length="540" mass="60680">MKAPSSSKDITKSWLEYVLGQHLASTYPEKTVTVKNFNVDDGAGPSDGFNSELVVLQVETLLEEKGLSLKASVKEDNSSKAIMKEEGSSLKASMKVEQSSPEISVKEVGSSPETVKEKQSSPETSMKEEESSPTVQDTITFHLVAKFLSVDPMNREFNRSAKSNLKEYLMYTDLIKELNEFQAARAPDEPMISMPELIYGKCTDKEFVLLMENLQVKGYKINDKRKGLDFQHLKAAVDQLARIHAVSYAYNQTTDLGKKYPCISSTLAFLSFINPLATVLLEICCKYLKSLGNKNDVSERLGESKQNLLDKLITVMSEGDNKITCLNHGDYWNCNFMYKYKDSDLEQSQQHIEKLKVIDWGNSSLGNPVFDLHYIVNTSTTVEVRNAHLEEILQYYHSTFTRLTTKMGTPPANWTFEEFKINWEKTQIVGFILGSALTLGTLNTCNLMKKPEPSVLDKPLLLPVKLALGGMKQALAKLLVPMIYTPMGQRINKTLFRLMFKPILAELQSGKNEVMSKRILDLLVEADEKGLFTVDPTGKP</sequence>
<dbReference type="GO" id="GO:0016301">
    <property type="term" value="F:kinase activity"/>
    <property type="evidence" value="ECO:0007669"/>
    <property type="project" value="UniProtKB-KW"/>
</dbReference>
<evidence type="ECO:0000313" key="4">
    <source>
        <dbReference type="Proteomes" id="UP000747542"/>
    </source>
</evidence>
<organism evidence="3 4">
    <name type="scientific">Homarus americanus</name>
    <name type="common">American lobster</name>
    <dbReference type="NCBI Taxonomy" id="6706"/>
    <lineage>
        <taxon>Eukaryota</taxon>
        <taxon>Metazoa</taxon>
        <taxon>Ecdysozoa</taxon>
        <taxon>Arthropoda</taxon>
        <taxon>Crustacea</taxon>
        <taxon>Multicrustacea</taxon>
        <taxon>Malacostraca</taxon>
        <taxon>Eumalacostraca</taxon>
        <taxon>Eucarida</taxon>
        <taxon>Decapoda</taxon>
        <taxon>Pleocyemata</taxon>
        <taxon>Astacidea</taxon>
        <taxon>Nephropoidea</taxon>
        <taxon>Nephropidae</taxon>
        <taxon>Homarus</taxon>
    </lineage>
</organism>
<feature type="domain" description="CHK kinase-like" evidence="2">
    <location>
        <begin position="209"/>
        <end position="406"/>
    </location>
</feature>